<keyword evidence="3" id="KW-1185">Reference proteome</keyword>
<comment type="caution">
    <text evidence="2">The sequence shown here is derived from an EMBL/GenBank/DDBJ whole genome shotgun (WGS) entry which is preliminary data.</text>
</comment>
<feature type="transmembrane region" description="Helical" evidence="1">
    <location>
        <begin position="46"/>
        <end position="67"/>
    </location>
</feature>
<dbReference type="EMBL" id="JACEIK010002324">
    <property type="protein sequence ID" value="MCD9560467.1"/>
    <property type="molecule type" value="Genomic_DNA"/>
</dbReference>
<accession>A0ABS8UNJ6</accession>
<reference evidence="2 3" key="1">
    <citation type="journal article" date="2021" name="BMC Genomics">
        <title>Datura genome reveals duplications of psychoactive alkaloid biosynthetic genes and high mutation rate following tissue culture.</title>
        <authorList>
            <person name="Rajewski A."/>
            <person name="Carter-House D."/>
            <person name="Stajich J."/>
            <person name="Litt A."/>
        </authorList>
    </citation>
    <scope>NUCLEOTIDE SEQUENCE [LARGE SCALE GENOMIC DNA]</scope>
    <source>
        <strain evidence="2">AR-01</strain>
    </source>
</reference>
<evidence type="ECO:0000313" key="3">
    <source>
        <dbReference type="Proteomes" id="UP000823775"/>
    </source>
</evidence>
<evidence type="ECO:0000313" key="2">
    <source>
        <dbReference type="EMBL" id="MCD9560467.1"/>
    </source>
</evidence>
<organism evidence="2 3">
    <name type="scientific">Datura stramonium</name>
    <name type="common">Jimsonweed</name>
    <name type="synonym">Common thornapple</name>
    <dbReference type="NCBI Taxonomy" id="4076"/>
    <lineage>
        <taxon>Eukaryota</taxon>
        <taxon>Viridiplantae</taxon>
        <taxon>Streptophyta</taxon>
        <taxon>Embryophyta</taxon>
        <taxon>Tracheophyta</taxon>
        <taxon>Spermatophyta</taxon>
        <taxon>Magnoliopsida</taxon>
        <taxon>eudicotyledons</taxon>
        <taxon>Gunneridae</taxon>
        <taxon>Pentapetalae</taxon>
        <taxon>asterids</taxon>
        <taxon>lamiids</taxon>
        <taxon>Solanales</taxon>
        <taxon>Solanaceae</taxon>
        <taxon>Solanoideae</taxon>
        <taxon>Datureae</taxon>
        <taxon>Datura</taxon>
    </lineage>
</organism>
<sequence>LLLQTWGFVSRPSLLKIGLASSNSLCYNAQSIAQAGAQMWLCDANLHFIVALAPFEFGLATLALLSIK</sequence>
<gene>
    <name evidence="2" type="ORF">HAX54_019149</name>
</gene>
<protein>
    <submittedName>
        <fullName evidence="2">Uncharacterized protein</fullName>
    </submittedName>
</protein>
<keyword evidence="1" id="KW-0812">Transmembrane</keyword>
<evidence type="ECO:0000256" key="1">
    <source>
        <dbReference type="SAM" id="Phobius"/>
    </source>
</evidence>
<dbReference type="Proteomes" id="UP000823775">
    <property type="component" value="Unassembled WGS sequence"/>
</dbReference>
<feature type="non-terminal residue" evidence="2">
    <location>
        <position position="1"/>
    </location>
</feature>
<proteinExistence type="predicted"/>
<keyword evidence="1" id="KW-0472">Membrane</keyword>
<keyword evidence="1" id="KW-1133">Transmembrane helix</keyword>
<name>A0ABS8UNJ6_DATST</name>